<dbReference type="AlphaFoldDB" id="A0AAE1H2T3"/>
<accession>A0AAE1H2T3</accession>
<keyword evidence="3" id="KW-1185">Reference proteome</keyword>
<feature type="region of interest" description="Disordered" evidence="1">
    <location>
        <begin position="350"/>
        <end position="375"/>
    </location>
</feature>
<proteinExistence type="predicted"/>
<name>A0AAE1H2T3_9NEOP</name>
<reference evidence="2" key="2">
    <citation type="journal article" date="2023" name="BMC Genomics">
        <title>Pest status, molecular evolution, and epigenetic factors derived from the genome assembly of Frankliniella fusca, a thysanopteran phytovirus vector.</title>
        <authorList>
            <person name="Catto M.A."/>
            <person name="Labadie P.E."/>
            <person name="Jacobson A.L."/>
            <person name="Kennedy G.G."/>
            <person name="Srinivasan R."/>
            <person name="Hunt B.G."/>
        </authorList>
    </citation>
    <scope>NUCLEOTIDE SEQUENCE</scope>
    <source>
        <strain evidence="2">PL_HMW_Pooled</strain>
    </source>
</reference>
<comment type="caution">
    <text evidence="2">The sequence shown here is derived from an EMBL/GenBank/DDBJ whole genome shotgun (WGS) entry which is preliminary data.</text>
</comment>
<feature type="compositionally biased region" description="Polar residues" evidence="1">
    <location>
        <begin position="360"/>
        <end position="375"/>
    </location>
</feature>
<reference evidence="2" key="1">
    <citation type="submission" date="2021-07" db="EMBL/GenBank/DDBJ databases">
        <authorList>
            <person name="Catto M.A."/>
            <person name="Jacobson A."/>
            <person name="Kennedy G."/>
            <person name="Labadie P."/>
            <person name="Hunt B.G."/>
            <person name="Srinivasan R."/>
        </authorList>
    </citation>
    <scope>NUCLEOTIDE SEQUENCE</scope>
    <source>
        <strain evidence="2">PL_HMW_Pooled</strain>
        <tissue evidence="2">Head</tissue>
    </source>
</reference>
<gene>
    <name evidence="2" type="ORF">KUF71_022980</name>
</gene>
<feature type="compositionally biased region" description="Basic and acidic residues" evidence="1">
    <location>
        <begin position="818"/>
        <end position="829"/>
    </location>
</feature>
<protein>
    <submittedName>
        <fullName evidence="2">Reticulocyte-binding protein 2-like protein a</fullName>
    </submittedName>
</protein>
<evidence type="ECO:0000313" key="2">
    <source>
        <dbReference type="EMBL" id="KAK3913523.1"/>
    </source>
</evidence>
<evidence type="ECO:0000256" key="1">
    <source>
        <dbReference type="SAM" id="MobiDB-lite"/>
    </source>
</evidence>
<sequence>MSPWRVGVTPAVQPSDLYGSQKGSPYVYVLLMNSDIENIVDFTLKHNLIQLMNSDIENIVDFTLKHNLLMNPGKTFPILVGTRRFLNQLDLQVLPKICVMETAVNYCESVCSLGLHIDQTLSWDVQAMKVINRVFSTLAQIRRNISCIPIGIRKVLVNSLIFPHFDYAAAVMVGMSSTLNCKMQRAQNSCVRFVYGVRKNDHVTSYYVNAGWLKLEERRKLQLALLILNVVKTQKPTYLFSNLTFMSAIHSRSSRQNKLSLQVPQHRTEIYKFSFSVYGSQLWNDLKLYQYCDKSLRYAKLSLYELFSSIYNIAMKCTFTYARPSWITAKGRVGRVPWLGWATASLSSRRGATSPHEFTKTNSTQGREGSRQQQHINTSTVAETHLCVAVHHALAQVEVGAGRAVLAEQVLRLDDAQEPRHDVHVSLLGHLEVLHLHHPLLRRVLDVVLGARRRLGRAAQREVLVVLAEPSAASAVVVVILLLLLHHQHRHLVVLRRAEGHVVLLDDGDPIRVVVPRARQLGRLDVGRGRRGRRPLNLVQAPAPAALELLHSAAHVVRADERLGPRGRGRRRQAPPTLAQRLLDLGQILHEDLLGLGHDGVHRHVLLLDAARRQHPGAGTRVLLQQLLLQVPEAEAEAALAGAVAAEAVAVPGPAAVARPGPVPVMVPELRGEQLQVEGRLALELRGDQQRAVLQQELRGEQLQVGGRPALELRGEQQRAVLQQELRGEQLQVGGRPALELRGEQQRAVLQQELRGEQLQREGQQRHEQLQVGARRELEPHVQHQQVGQVEQQRHEQLQVGARAELDSHVQHQQVGQQRHEQLQTSSHDERIRSRYENGLSIKWTWPYGISASSSCTCLHREISGGIVFQGSSRVFRLSLELRCLRCLQHVKNVQLLLGGEEWAPVQQQ</sequence>
<dbReference type="Proteomes" id="UP001219518">
    <property type="component" value="Unassembled WGS sequence"/>
</dbReference>
<dbReference type="EMBL" id="JAHWGI010000325">
    <property type="protein sequence ID" value="KAK3913523.1"/>
    <property type="molecule type" value="Genomic_DNA"/>
</dbReference>
<organism evidence="2 3">
    <name type="scientific">Frankliniella fusca</name>
    <dbReference type="NCBI Taxonomy" id="407009"/>
    <lineage>
        <taxon>Eukaryota</taxon>
        <taxon>Metazoa</taxon>
        <taxon>Ecdysozoa</taxon>
        <taxon>Arthropoda</taxon>
        <taxon>Hexapoda</taxon>
        <taxon>Insecta</taxon>
        <taxon>Pterygota</taxon>
        <taxon>Neoptera</taxon>
        <taxon>Paraneoptera</taxon>
        <taxon>Thysanoptera</taxon>
        <taxon>Terebrantia</taxon>
        <taxon>Thripoidea</taxon>
        <taxon>Thripidae</taxon>
        <taxon>Frankliniella</taxon>
    </lineage>
</organism>
<feature type="region of interest" description="Disordered" evidence="1">
    <location>
        <begin position="809"/>
        <end position="829"/>
    </location>
</feature>
<evidence type="ECO:0000313" key="3">
    <source>
        <dbReference type="Proteomes" id="UP001219518"/>
    </source>
</evidence>